<evidence type="ECO:0000259" key="4">
    <source>
        <dbReference type="Pfam" id="PF02518"/>
    </source>
</evidence>
<feature type="signal peptide" evidence="3">
    <location>
        <begin position="1"/>
        <end position="21"/>
    </location>
</feature>
<feature type="transmembrane region" description="Helical" evidence="2">
    <location>
        <begin position="501"/>
        <end position="521"/>
    </location>
</feature>
<keyword evidence="7" id="KW-1185">Reference proteome</keyword>
<comment type="caution">
    <text evidence="6">The sequence shown here is derived from an EMBL/GenBank/DDBJ whole genome shotgun (WGS) entry which is preliminary data.</text>
</comment>
<protein>
    <submittedName>
        <fullName evidence="6">Histidine kinase</fullName>
    </submittedName>
</protein>
<dbReference type="Gene3D" id="3.30.565.10">
    <property type="entry name" value="Histidine kinase-like ATPase, C-terminal domain"/>
    <property type="match status" value="1"/>
</dbReference>
<keyword evidence="2" id="KW-0472">Membrane</keyword>
<dbReference type="PANTHER" id="PTHR34220">
    <property type="entry name" value="SENSOR HISTIDINE KINASE YPDA"/>
    <property type="match status" value="1"/>
</dbReference>
<dbReference type="InterPro" id="IPR019734">
    <property type="entry name" value="TPR_rpt"/>
</dbReference>
<dbReference type="GO" id="GO:0016301">
    <property type="term" value="F:kinase activity"/>
    <property type="evidence" value="ECO:0007669"/>
    <property type="project" value="UniProtKB-KW"/>
</dbReference>
<feature type="repeat" description="TPR" evidence="1">
    <location>
        <begin position="238"/>
        <end position="271"/>
    </location>
</feature>
<dbReference type="InterPro" id="IPR011990">
    <property type="entry name" value="TPR-like_helical_dom_sf"/>
</dbReference>
<dbReference type="InterPro" id="IPR050640">
    <property type="entry name" value="Bact_2-comp_sensor_kinase"/>
</dbReference>
<dbReference type="Proteomes" id="UP000619238">
    <property type="component" value="Unassembled WGS sequence"/>
</dbReference>
<evidence type="ECO:0000313" key="6">
    <source>
        <dbReference type="EMBL" id="MBC8753110.1"/>
    </source>
</evidence>
<dbReference type="Pfam" id="PF14938">
    <property type="entry name" value="SNAP"/>
    <property type="match status" value="1"/>
</dbReference>
<dbReference type="InterPro" id="IPR036890">
    <property type="entry name" value="HATPase_C_sf"/>
</dbReference>
<dbReference type="EMBL" id="JACGWS010000001">
    <property type="protein sequence ID" value="MBC8753110.1"/>
    <property type="molecule type" value="Genomic_DNA"/>
</dbReference>
<keyword evidence="6" id="KW-0418">Kinase</keyword>
<dbReference type="PROSITE" id="PS50005">
    <property type="entry name" value="TPR"/>
    <property type="match status" value="2"/>
</dbReference>
<keyword evidence="6" id="KW-0808">Transferase</keyword>
<accession>A0ABR7Q3I8</accession>
<dbReference type="Pfam" id="PF13181">
    <property type="entry name" value="TPR_8"/>
    <property type="match status" value="1"/>
</dbReference>
<dbReference type="SMART" id="SM00028">
    <property type="entry name" value="TPR"/>
    <property type="match status" value="5"/>
</dbReference>
<dbReference type="RefSeq" id="WP_187560156.1">
    <property type="nucleotide sequence ID" value="NZ_JACGWS010000001.1"/>
</dbReference>
<dbReference type="SUPFAM" id="SSF48452">
    <property type="entry name" value="TPR-like"/>
    <property type="match status" value="2"/>
</dbReference>
<name>A0ABR7Q3I8_9FLAO</name>
<evidence type="ECO:0000256" key="1">
    <source>
        <dbReference type="PROSITE-ProRule" id="PRU00339"/>
    </source>
</evidence>
<dbReference type="Gene3D" id="1.25.40.10">
    <property type="entry name" value="Tetratricopeptide repeat domain"/>
    <property type="match status" value="3"/>
</dbReference>
<proteinExistence type="predicted"/>
<feature type="chain" id="PRO_5045878334" evidence="3">
    <location>
        <begin position="22"/>
        <end position="740"/>
    </location>
</feature>
<evidence type="ECO:0000256" key="2">
    <source>
        <dbReference type="SAM" id="Phobius"/>
    </source>
</evidence>
<feature type="domain" description="Histidine kinase/HSP90-like ATPase" evidence="4">
    <location>
        <begin position="636"/>
        <end position="739"/>
    </location>
</feature>
<dbReference type="SUPFAM" id="SSF55874">
    <property type="entry name" value="ATPase domain of HSP90 chaperone/DNA topoisomerase II/histidine kinase"/>
    <property type="match status" value="1"/>
</dbReference>
<evidence type="ECO:0000313" key="7">
    <source>
        <dbReference type="Proteomes" id="UP000619238"/>
    </source>
</evidence>
<reference evidence="6 7" key="1">
    <citation type="submission" date="2020-07" db="EMBL/GenBank/DDBJ databases">
        <title>Description of Kordia aestuariivivens sp. nov., isolated from a tidal flat.</title>
        <authorList>
            <person name="Park S."/>
            <person name="Yoon J.-H."/>
        </authorList>
    </citation>
    <scope>NUCLEOTIDE SEQUENCE [LARGE SCALE GENOMIC DNA]</scope>
    <source>
        <strain evidence="6 7">YSTF-M3</strain>
    </source>
</reference>
<gene>
    <name evidence="6" type="ORF">H2O64_00400</name>
</gene>
<evidence type="ECO:0000259" key="5">
    <source>
        <dbReference type="Pfam" id="PF06580"/>
    </source>
</evidence>
<feature type="repeat" description="TPR" evidence="1">
    <location>
        <begin position="168"/>
        <end position="201"/>
    </location>
</feature>
<sequence>MKKLVTLCIFLCLISFQESVAQNTSERVKKEANAPFVVRGEIRGRVNRAPVSDATIRIVGGEVVKTNAFGRFTIRTRVGDQLVIEHPSFGKEFHTVSDDESLVVLVDGFEEGDDEEVEKERQSSDLKRHKILLDSAVLFKKKDIDKSIKYIEKALENLYDNNDQKQLSDSYTVLGDIYAFWEQYDLAISNYQIALKMYSTSRLWISLGMTQLLNKEYAEAIVSFNTILRNSLSRYQKTSVYEGLGDAYKALKEYDKALEYYNKGLAIAQEDLITPKITDLNSKIAENYAAKGDVKSANGLFLNSLNLASEENVNRAIVEQNRVADFYNSTNSYDKEIELRKQNLVDLEKSGVEKKEISGLLKDSTTITSQKINYKIGNAFLQQEKYSEALPYLQKSASEANTRGDLIVEKDATRKISETYESLGAFEKAKQTFEDYVELVNELTLQKEQEISQASRFTKRSQDNQLRIRSLEADRVLREARINNNLLEQNLIEQSNTTQRYTIYSLIFGMSLLVFTIYLLYRNSKQQKLANNLLALKSLRTQMNPHFIFNALNSVNNYIAINDERNANRYLSEFSTLMRAVLENSDEDFIPLSKELELLELYVRLEHMRFQDKFDYEINVDEQLNVSDFQIPPMLLQPYIENAIWHGLRYREQKGQLRITISAKTDETLEIIIEDDGIGRKRSMELKTKNQLRQKSKGMGNIKRRIAILNDMYKDKVDVSIDDVTEDGQGTKVILTLKKD</sequence>
<dbReference type="InterPro" id="IPR003594">
    <property type="entry name" value="HATPase_dom"/>
</dbReference>
<keyword evidence="1" id="KW-0802">TPR repeat</keyword>
<organism evidence="6 7">
    <name type="scientific">Kordia aestuariivivens</name>
    <dbReference type="NCBI Taxonomy" id="2759037"/>
    <lineage>
        <taxon>Bacteria</taxon>
        <taxon>Pseudomonadati</taxon>
        <taxon>Bacteroidota</taxon>
        <taxon>Flavobacteriia</taxon>
        <taxon>Flavobacteriales</taxon>
        <taxon>Flavobacteriaceae</taxon>
        <taxon>Kordia</taxon>
    </lineage>
</organism>
<feature type="domain" description="Signal transduction histidine kinase internal region" evidence="5">
    <location>
        <begin position="536"/>
        <end position="614"/>
    </location>
</feature>
<keyword evidence="2" id="KW-1133">Transmembrane helix</keyword>
<keyword evidence="3" id="KW-0732">Signal</keyword>
<dbReference type="Pfam" id="PF06580">
    <property type="entry name" value="His_kinase"/>
    <property type="match status" value="1"/>
</dbReference>
<dbReference type="InterPro" id="IPR010559">
    <property type="entry name" value="Sig_transdc_His_kin_internal"/>
</dbReference>
<evidence type="ECO:0000256" key="3">
    <source>
        <dbReference type="SAM" id="SignalP"/>
    </source>
</evidence>
<dbReference type="PANTHER" id="PTHR34220:SF7">
    <property type="entry name" value="SENSOR HISTIDINE KINASE YPDA"/>
    <property type="match status" value="1"/>
</dbReference>
<dbReference type="Pfam" id="PF02518">
    <property type="entry name" value="HATPase_c"/>
    <property type="match status" value="1"/>
</dbReference>
<keyword evidence="2" id="KW-0812">Transmembrane</keyword>